<dbReference type="Pfam" id="PF01844">
    <property type="entry name" value="HNH"/>
    <property type="match status" value="1"/>
</dbReference>
<name>A0ABU1E2F4_9FLAO</name>
<dbReference type="EC" id="3.1.-.-" evidence="2"/>
<dbReference type="GO" id="GO:0016787">
    <property type="term" value="F:hydrolase activity"/>
    <property type="evidence" value="ECO:0007669"/>
    <property type="project" value="UniProtKB-KW"/>
</dbReference>
<dbReference type="InterPro" id="IPR003615">
    <property type="entry name" value="HNH_nuc"/>
</dbReference>
<dbReference type="SMART" id="SM00507">
    <property type="entry name" value="HNHc"/>
    <property type="match status" value="1"/>
</dbReference>
<accession>A0ABU1E2F4</accession>
<proteinExistence type="predicted"/>
<comment type="caution">
    <text evidence="2">The sequence shown here is derived from an EMBL/GenBank/DDBJ whole genome shotgun (WGS) entry which is preliminary data.</text>
</comment>
<dbReference type="Gene3D" id="1.10.30.50">
    <property type="match status" value="1"/>
</dbReference>
<dbReference type="Proteomes" id="UP001260959">
    <property type="component" value="Unassembled WGS sequence"/>
</dbReference>
<keyword evidence="2" id="KW-0540">Nuclease</keyword>
<evidence type="ECO:0000313" key="3">
    <source>
        <dbReference type="Proteomes" id="UP001260959"/>
    </source>
</evidence>
<keyword evidence="3" id="KW-1185">Reference proteome</keyword>
<dbReference type="GO" id="GO:0004519">
    <property type="term" value="F:endonuclease activity"/>
    <property type="evidence" value="ECO:0007669"/>
    <property type="project" value="UniProtKB-KW"/>
</dbReference>
<dbReference type="CDD" id="cd00085">
    <property type="entry name" value="HNHc"/>
    <property type="match status" value="1"/>
</dbReference>
<keyword evidence="2" id="KW-0378">Hydrolase</keyword>
<protein>
    <submittedName>
        <fullName evidence="2">HNH endonuclease signature motif containing protein</fullName>
        <ecNumber evidence="2">3.1.-.-</ecNumber>
    </submittedName>
</protein>
<dbReference type="InterPro" id="IPR002711">
    <property type="entry name" value="HNH"/>
</dbReference>
<evidence type="ECO:0000259" key="1">
    <source>
        <dbReference type="SMART" id="SM00507"/>
    </source>
</evidence>
<keyword evidence="2" id="KW-0255">Endonuclease</keyword>
<dbReference type="EMBL" id="JAVIXS010000004">
    <property type="protein sequence ID" value="MDR4951965.1"/>
    <property type="molecule type" value="Genomic_DNA"/>
</dbReference>
<evidence type="ECO:0000313" key="2">
    <source>
        <dbReference type="EMBL" id="MDR4951965.1"/>
    </source>
</evidence>
<gene>
    <name evidence="2" type="ORF">REB14_07260</name>
</gene>
<reference evidence="2 3" key="1">
    <citation type="submission" date="2023-08" db="EMBL/GenBank/DDBJ databases">
        <authorList>
            <person name="Maltman C."/>
        </authorList>
    </citation>
    <scope>NUCLEOTIDE SEQUENCE [LARGE SCALE GENOMIC DNA]</scope>
    <source>
        <strain evidence="2 3">ES2</strain>
    </source>
</reference>
<feature type="domain" description="HNH nuclease" evidence="1">
    <location>
        <begin position="28"/>
        <end position="87"/>
    </location>
</feature>
<organism evidence="2 3">
    <name type="scientific">Chryseobacterium metallicongregator</name>
    <dbReference type="NCBI Taxonomy" id="3073042"/>
    <lineage>
        <taxon>Bacteria</taxon>
        <taxon>Pseudomonadati</taxon>
        <taxon>Bacteroidota</taxon>
        <taxon>Flavobacteriia</taxon>
        <taxon>Flavobacteriales</taxon>
        <taxon>Weeksellaceae</taxon>
        <taxon>Chryseobacterium group</taxon>
        <taxon>Chryseobacterium</taxon>
    </lineage>
</organism>
<sequence>MGFREINKIPSRRNITTAVAHYRDHRGNLTIDFKQRCGYCNDVHFYRTASFEIDHFIPRKKNKKPFLTIKTETDYSNLIYACKSCNNAKSNKWPTNDENICNHNNEGFIDPCDVDYDNQFERLPNGQIKALTDLGKWMRKELKLDKPQHEIIYNLEQLDIIIDQLEEDLKNLEDIGLYKRITALLLRYRAYVKQLGTI</sequence>
<dbReference type="RefSeq" id="WP_168238473.1">
    <property type="nucleotide sequence ID" value="NZ_JAVIXS010000004.1"/>
</dbReference>